<proteinExistence type="predicted"/>
<dbReference type="HOGENOM" id="CLU_2221550_0_0_10"/>
<dbReference type="Proteomes" id="UP000006258">
    <property type="component" value="Unassembled WGS sequence"/>
</dbReference>
<keyword evidence="2" id="KW-1185">Reference proteome</keyword>
<reference evidence="1" key="1">
    <citation type="submission" date="2010-07" db="EMBL/GenBank/DDBJ databases">
        <authorList>
            <person name="Muzny D."/>
            <person name="Qin X."/>
            <person name="Buhay C."/>
            <person name="Dugan-Rocha S."/>
            <person name="Ding Y."/>
            <person name="Chen G."/>
            <person name="Hawes A."/>
            <person name="Holder M."/>
            <person name="Jhangiani S."/>
            <person name="Johnson A."/>
            <person name="Khan Z."/>
            <person name="Li Z."/>
            <person name="Liu W."/>
            <person name="Liu X."/>
            <person name="Perez L."/>
            <person name="Shen H."/>
            <person name="Wang Q."/>
            <person name="Watt J."/>
            <person name="Xi L."/>
            <person name="Xin Y."/>
            <person name="Zhou J."/>
            <person name="Deng J."/>
            <person name="Jiang H."/>
            <person name="Liu Y."/>
            <person name="Qu J."/>
            <person name="Song X.-Z."/>
            <person name="Zhang L."/>
            <person name="Villasana D."/>
            <person name="Johnson A."/>
            <person name="Liu J."/>
            <person name="Liyanage D."/>
            <person name="Lorensuhewa L."/>
            <person name="Robinson T."/>
            <person name="Song A."/>
            <person name="Song B.-B."/>
            <person name="Dinh H."/>
            <person name="Thornton R."/>
            <person name="Coyle M."/>
            <person name="Francisco L."/>
            <person name="Jackson L."/>
            <person name="Javaid M."/>
            <person name="Korchina V."/>
            <person name="Kovar C."/>
            <person name="Mata R."/>
            <person name="Mathew T."/>
            <person name="Ngo R."/>
            <person name="Nguyen L."/>
            <person name="Nguyen N."/>
            <person name="Okwuonu G."/>
            <person name="Ongeri F."/>
            <person name="Pham C."/>
            <person name="Simmons D."/>
            <person name="Wilczek-Boney K."/>
            <person name="Hale W."/>
            <person name="Jakkamsetti A."/>
            <person name="Pham P."/>
            <person name="Ruth R."/>
            <person name="San Lucas F."/>
            <person name="Warren J."/>
            <person name="Zhang J."/>
            <person name="Zhao Z."/>
            <person name="Zhou C."/>
            <person name="Zhu D."/>
            <person name="Lee S."/>
            <person name="Bess C."/>
            <person name="Blankenburg K."/>
            <person name="Forbes L."/>
            <person name="Fu Q."/>
            <person name="Gubbala S."/>
            <person name="Hirani K."/>
            <person name="Jayaseelan J.C."/>
            <person name="Lara F."/>
            <person name="Munidasa M."/>
            <person name="Palculict T."/>
            <person name="Patil S."/>
            <person name="Pu L.-L."/>
            <person name="Saada N."/>
            <person name="Tang L."/>
            <person name="Weissenberger G."/>
            <person name="Zhu Y."/>
            <person name="Hemphill L."/>
            <person name="Shang Y."/>
            <person name="Youmans B."/>
            <person name="Ayvaz T."/>
            <person name="Ross M."/>
            <person name="Santibanez J."/>
            <person name="Aqrawi P."/>
            <person name="Gross S."/>
            <person name="Joshi V."/>
            <person name="Fowler G."/>
            <person name="Nazareth L."/>
            <person name="Reid J."/>
            <person name="Worley K."/>
            <person name="Petrosino J."/>
            <person name="Highlander S."/>
            <person name="Gibbs R."/>
        </authorList>
    </citation>
    <scope>NUCLEOTIDE SEQUENCE [LARGE SCALE GENOMIC DNA]</scope>
    <source>
        <strain evidence="1">ATCC 33861</strain>
    </source>
</reference>
<dbReference type="STRING" id="525373.HMPREF0766_11438"/>
<accession>D7VKB9</accession>
<organism evidence="1 2">
    <name type="scientific">Sphingobacterium spiritivorum ATCC 33861</name>
    <dbReference type="NCBI Taxonomy" id="525373"/>
    <lineage>
        <taxon>Bacteria</taxon>
        <taxon>Pseudomonadati</taxon>
        <taxon>Bacteroidota</taxon>
        <taxon>Sphingobacteriia</taxon>
        <taxon>Sphingobacteriales</taxon>
        <taxon>Sphingobacteriaceae</taxon>
        <taxon>Sphingobacterium</taxon>
    </lineage>
</organism>
<comment type="caution">
    <text evidence="1">The sequence shown here is derived from an EMBL/GenBank/DDBJ whole genome shotgun (WGS) entry which is preliminary data.</text>
</comment>
<name>D7VKB9_SPHSI</name>
<dbReference type="AlphaFoldDB" id="D7VKB9"/>
<dbReference type="EMBL" id="ACHA02000005">
    <property type="protein sequence ID" value="EFK58721.1"/>
    <property type="molecule type" value="Genomic_DNA"/>
</dbReference>
<evidence type="ECO:0000313" key="2">
    <source>
        <dbReference type="Proteomes" id="UP000006258"/>
    </source>
</evidence>
<gene>
    <name evidence="1" type="ORF">HMPREF0766_11438</name>
</gene>
<protein>
    <submittedName>
        <fullName evidence="1">Uncharacterized protein</fullName>
    </submittedName>
</protein>
<sequence length="106" mass="12179">MAVKLSSLLLDADLFLISPRQLTSLPNDKTSFHAMWNIFFYNAGENSSRRSYEELLMSIWLLSNSIKTLRVNWRPCQMIKQVSIQCGISFFIMPVRTAADAVVNNY</sequence>
<evidence type="ECO:0000313" key="1">
    <source>
        <dbReference type="EMBL" id="EFK58721.1"/>
    </source>
</evidence>